<dbReference type="GO" id="GO:0006355">
    <property type="term" value="P:regulation of DNA-templated transcription"/>
    <property type="evidence" value="ECO:0007669"/>
    <property type="project" value="TreeGrafter"/>
</dbReference>
<dbReference type="SUPFAM" id="SSF57667">
    <property type="entry name" value="beta-beta-alpha zinc fingers"/>
    <property type="match status" value="1"/>
</dbReference>
<protein>
    <submittedName>
        <fullName evidence="6">Protein quiver</fullName>
    </submittedName>
</protein>
<dbReference type="InterPro" id="IPR040436">
    <property type="entry name" value="Disconnected-like"/>
</dbReference>
<feature type="compositionally biased region" description="Polar residues" evidence="2">
    <location>
        <begin position="43"/>
        <end position="57"/>
    </location>
</feature>
<dbReference type="CDD" id="cd00117">
    <property type="entry name" value="TFP"/>
    <property type="match status" value="1"/>
</dbReference>
<evidence type="ECO:0000313" key="5">
    <source>
        <dbReference type="Proteomes" id="UP000271162"/>
    </source>
</evidence>
<name>A0A158QZ46_NIPBR</name>
<dbReference type="PROSITE" id="PS50157">
    <property type="entry name" value="ZINC_FINGER_C2H2_2"/>
    <property type="match status" value="2"/>
</dbReference>
<dbReference type="EMBL" id="UYSL01020157">
    <property type="protein sequence ID" value="VDL73137.1"/>
    <property type="molecule type" value="Genomic_DNA"/>
</dbReference>
<dbReference type="STRING" id="27835.A0A158QZ46"/>
<feature type="domain" description="C2H2-type" evidence="3">
    <location>
        <begin position="120"/>
        <end position="148"/>
    </location>
</feature>
<sequence>MERLGQFPLCMPLLQGLRPSLPSWLPLTLPQIPPTLQNVLTMPVQQPSADSLSVTTATEEDGSVKSDATEEAGNPSVEETTSPSSPAQAPASDVLSRPDSAGSSILSESPLSSSKMKKRVLCERCNKSFCDKGALKIHTSAVHLKEMHMCTIPGCGKEFSSRRSRNRHSANTNPKLHMPEAAQTFRDQVGINAAALTMAAASACLPPSAAVGLPPTIPPPLPNAGIDALSSRTAASDSEKAEASSSILGKRKAEESNQEPAAAPLDLSWRNAFVNPAAAMKLPLPFPTSDLQLFLLQQLVQAQVGVFLLKIVLEWYHCIAYDSFRFFCCRKIIQLMPALLLHLAATLVVVACLENDANFTAGRADYTAPLTCFDELEGVMEGVEYHQSSSVVECGRVNKYCQKVTAHFISASSETDIVMRGCDPVQIANQFSGISCEVEGCYEETVDQEMYNVCCCTSDLCNASPITRNISLLFVLIAIYIMKI</sequence>
<organism evidence="6">
    <name type="scientific">Nippostrongylus brasiliensis</name>
    <name type="common">Rat hookworm</name>
    <dbReference type="NCBI Taxonomy" id="27835"/>
    <lineage>
        <taxon>Eukaryota</taxon>
        <taxon>Metazoa</taxon>
        <taxon>Ecdysozoa</taxon>
        <taxon>Nematoda</taxon>
        <taxon>Chromadorea</taxon>
        <taxon>Rhabditida</taxon>
        <taxon>Rhabditina</taxon>
        <taxon>Rhabditomorpha</taxon>
        <taxon>Strongyloidea</taxon>
        <taxon>Heligmosomidae</taxon>
        <taxon>Nippostrongylus</taxon>
    </lineage>
</organism>
<evidence type="ECO:0000256" key="2">
    <source>
        <dbReference type="SAM" id="MobiDB-lite"/>
    </source>
</evidence>
<dbReference type="PROSITE" id="PS00028">
    <property type="entry name" value="ZINC_FINGER_C2H2_1"/>
    <property type="match status" value="1"/>
</dbReference>
<dbReference type="InterPro" id="IPR013087">
    <property type="entry name" value="Znf_C2H2_type"/>
</dbReference>
<dbReference type="PANTHER" id="PTHR15021:SF0">
    <property type="entry name" value="DISCO-RELATED, ISOFORM A-RELATED"/>
    <property type="match status" value="1"/>
</dbReference>
<feature type="region of interest" description="Disordered" evidence="2">
    <location>
        <begin position="230"/>
        <end position="261"/>
    </location>
</feature>
<keyword evidence="1" id="KW-0862">Zinc</keyword>
<dbReference type="SMART" id="SM00355">
    <property type="entry name" value="ZnF_C2H2"/>
    <property type="match status" value="2"/>
</dbReference>
<reference evidence="6" key="1">
    <citation type="submission" date="2016-04" db="UniProtKB">
        <authorList>
            <consortium name="WormBaseParasite"/>
        </authorList>
    </citation>
    <scope>IDENTIFICATION</scope>
</reference>
<dbReference type="PANTHER" id="PTHR15021">
    <property type="entry name" value="DISCONNECTED-RELATED"/>
    <property type="match status" value="1"/>
</dbReference>
<dbReference type="InterPro" id="IPR036236">
    <property type="entry name" value="Znf_C2H2_sf"/>
</dbReference>
<keyword evidence="1" id="KW-0863">Zinc-finger</keyword>
<proteinExistence type="predicted"/>
<dbReference type="GO" id="GO:0005634">
    <property type="term" value="C:nucleus"/>
    <property type="evidence" value="ECO:0007669"/>
    <property type="project" value="TreeGrafter"/>
</dbReference>
<evidence type="ECO:0000313" key="4">
    <source>
        <dbReference type="EMBL" id="VDL73137.1"/>
    </source>
</evidence>
<dbReference type="Proteomes" id="UP000271162">
    <property type="component" value="Unassembled WGS sequence"/>
</dbReference>
<feature type="domain" description="C2H2-type" evidence="3">
    <location>
        <begin position="148"/>
        <end position="182"/>
    </location>
</feature>
<evidence type="ECO:0000259" key="3">
    <source>
        <dbReference type="PROSITE" id="PS50157"/>
    </source>
</evidence>
<dbReference type="GO" id="GO:0008270">
    <property type="term" value="F:zinc ion binding"/>
    <property type="evidence" value="ECO:0007669"/>
    <property type="project" value="UniProtKB-KW"/>
</dbReference>
<gene>
    <name evidence="4" type="ORF">NBR_LOCUS9548</name>
</gene>
<feature type="compositionally biased region" description="Low complexity" evidence="2">
    <location>
        <begin position="75"/>
        <end position="92"/>
    </location>
</feature>
<feature type="compositionally biased region" description="Low complexity" evidence="2">
    <location>
        <begin position="100"/>
        <end position="111"/>
    </location>
</feature>
<reference evidence="4 5" key="2">
    <citation type="submission" date="2018-11" db="EMBL/GenBank/DDBJ databases">
        <authorList>
            <consortium name="Pathogen Informatics"/>
        </authorList>
    </citation>
    <scope>NUCLEOTIDE SEQUENCE [LARGE SCALE GENOMIC DNA]</scope>
</reference>
<keyword evidence="5" id="KW-1185">Reference proteome</keyword>
<evidence type="ECO:0000313" key="6">
    <source>
        <dbReference type="WBParaSite" id="NBR_0000954701-mRNA-1"/>
    </source>
</evidence>
<accession>A0A158QZ46</accession>
<evidence type="ECO:0000256" key="1">
    <source>
        <dbReference type="PROSITE-ProRule" id="PRU00042"/>
    </source>
</evidence>
<keyword evidence="1" id="KW-0479">Metal-binding</keyword>
<dbReference type="Gene3D" id="3.30.160.60">
    <property type="entry name" value="Classic Zinc Finger"/>
    <property type="match status" value="1"/>
</dbReference>
<dbReference type="WBParaSite" id="NBR_0000954701-mRNA-1">
    <property type="protein sequence ID" value="NBR_0000954701-mRNA-1"/>
    <property type="gene ID" value="NBR_0000954701"/>
</dbReference>
<feature type="region of interest" description="Disordered" evidence="2">
    <location>
        <begin position="43"/>
        <end position="111"/>
    </location>
</feature>
<dbReference type="AlphaFoldDB" id="A0A158QZ46"/>